<feature type="compositionally biased region" description="Polar residues" evidence="1">
    <location>
        <begin position="238"/>
        <end position="252"/>
    </location>
</feature>
<keyword evidence="4" id="KW-1185">Reference proteome</keyword>
<sequence length="319" mass="35205">MLFTLFLGLPFSQSSPSCHSVGIDYQDGGSYFLEASRSLSFTALQYFSDCQNDFADNLLIDPSGNEKRCNRTPMQPDGLLHQVDCEGINVYTGDWSILILSYNGGAEPLMDQRDFHLSVEEPIDVDTTPSQRPRCHITQAETVSITSLTWSCLSIDMPSRSVESTAALATTPPSAMISIAVSNAIPSAESTLAIVLYSRPAEATTSYTPIGIDETHHPRQTQLTIGPSPVFERKGSTKSRSVEMTTPTQQKSGKFWKPLSMGWRPSNVWRYVFAVEQSRMLDNAYAIRQPANIPVVAITTGHTTSSQQMLSVRGQRKRL</sequence>
<dbReference type="AlphaFoldDB" id="A0A6A6CXF8"/>
<dbReference type="Proteomes" id="UP000799537">
    <property type="component" value="Unassembled WGS sequence"/>
</dbReference>
<feature type="chain" id="PRO_5025361109" evidence="2">
    <location>
        <begin position="21"/>
        <end position="319"/>
    </location>
</feature>
<accession>A0A6A6CXF8</accession>
<evidence type="ECO:0000256" key="2">
    <source>
        <dbReference type="SAM" id="SignalP"/>
    </source>
</evidence>
<protein>
    <submittedName>
        <fullName evidence="3">Uncharacterized protein</fullName>
    </submittedName>
</protein>
<feature type="region of interest" description="Disordered" evidence="1">
    <location>
        <begin position="220"/>
        <end position="253"/>
    </location>
</feature>
<dbReference type="EMBL" id="ML993584">
    <property type="protein sequence ID" value="KAF2170938.1"/>
    <property type="molecule type" value="Genomic_DNA"/>
</dbReference>
<evidence type="ECO:0000256" key="1">
    <source>
        <dbReference type="SAM" id="MobiDB-lite"/>
    </source>
</evidence>
<reference evidence="3" key="1">
    <citation type="journal article" date="2020" name="Stud. Mycol.">
        <title>101 Dothideomycetes genomes: a test case for predicting lifestyles and emergence of pathogens.</title>
        <authorList>
            <person name="Haridas S."/>
            <person name="Albert R."/>
            <person name="Binder M."/>
            <person name="Bloem J."/>
            <person name="Labutti K."/>
            <person name="Salamov A."/>
            <person name="Andreopoulos B."/>
            <person name="Baker S."/>
            <person name="Barry K."/>
            <person name="Bills G."/>
            <person name="Bluhm B."/>
            <person name="Cannon C."/>
            <person name="Castanera R."/>
            <person name="Culley D."/>
            <person name="Daum C."/>
            <person name="Ezra D."/>
            <person name="Gonzalez J."/>
            <person name="Henrissat B."/>
            <person name="Kuo A."/>
            <person name="Liang C."/>
            <person name="Lipzen A."/>
            <person name="Lutzoni F."/>
            <person name="Magnuson J."/>
            <person name="Mondo S."/>
            <person name="Nolan M."/>
            <person name="Ohm R."/>
            <person name="Pangilinan J."/>
            <person name="Park H.-J."/>
            <person name="Ramirez L."/>
            <person name="Alfaro M."/>
            <person name="Sun H."/>
            <person name="Tritt A."/>
            <person name="Yoshinaga Y."/>
            <person name="Zwiers L.-H."/>
            <person name="Turgeon B."/>
            <person name="Goodwin S."/>
            <person name="Spatafora J."/>
            <person name="Crous P."/>
            <person name="Grigoriev I."/>
        </authorList>
    </citation>
    <scope>NUCLEOTIDE SEQUENCE</scope>
    <source>
        <strain evidence="3">ATCC 36951</strain>
    </source>
</reference>
<keyword evidence="2" id="KW-0732">Signal</keyword>
<dbReference type="GeneID" id="54565004"/>
<proteinExistence type="predicted"/>
<dbReference type="OrthoDB" id="3937708at2759"/>
<evidence type="ECO:0000313" key="3">
    <source>
        <dbReference type="EMBL" id="KAF2170938.1"/>
    </source>
</evidence>
<feature type="signal peptide" evidence="2">
    <location>
        <begin position="1"/>
        <end position="20"/>
    </location>
</feature>
<evidence type="ECO:0000313" key="4">
    <source>
        <dbReference type="Proteomes" id="UP000799537"/>
    </source>
</evidence>
<organism evidence="3 4">
    <name type="scientific">Zasmidium cellare ATCC 36951</name>
    <dbReference type="NCBI Taxonomy" id="1080233"/>
    <lineage>
        <taxon>Eukaryota</taxon>
        <taxon>Fungi</taxon>
        <taxon>Dikarya</taxon>
        <taxon>Ascomycota</taxon>
        <taxon>Pezizomycotina</taxon>
        <taxon>Dothideomycetes</taxon>
        <taxon>Dothideomycetidae</taxon>
        <taxon>Mycosphaerellales</taxon>
        <taxon>Mycosphaerellaceae</taxon>
        <taxon>Zasmidium</taxon>
    </lineage>
</organism>
<dbReference type="RefSeq" id="XP_033671827.1">
    <property type="nucleotide sequence ID" value="XM_033811732.1"/>
</dbReference>
<name>A0A6A6CXF8_ZASCE</name>
<gene>
    <name evidence="3" type="ORF">M409DRAFT_51178</name>
</gene>